<dbReference type="Proteomes" id="UP001172155">
    <property type="component" value="Unassembled WGS sequence"/>
</dbReference>
<gene>
    <name evidence="1" type="ORF">B0T18DRAFT_190022</name>
</gene>
<evidence type="ECO:0000313" key="1">
    <source>
        <dbReference type="EMBL" id="KAK0743743.1"/>
    </source>
</evidence>
<proteinExistence type="predicted"/>
<protein>
    <submittedName>
        <fullName evidence="1">Uncharacterized protein</fullName>
    </submittedName>
</protein>
<name>A0AA40K2P8_9PEZI</name>
<sequence length="201" mass="21979">MWVCVCVCLPVRERDDKKQERLAVGILCPGSDLWKFRFLPAGLPFCVQNSLDLPATDDGGNHGFIASLNSVVPLTIWIPVSGMASVLRLDRALEPPNPDMSDNVKSEASVNRTHQIQQYNFLPTHPPALTSACYPEPSAVSRACKTCGPPRGRIENPSPATTQLHASRIWTLGVATGPVGGIQGPCMPTRYQNAVYRRECR</sequence>
<comment type="caution">
    <text evidence="1">The sequence shown here is derived from an EMBL/GenBank/DDBJ whole genome shotgun (WGS) entry which is preliminary data.</text>
</comment>
<organism evidence="1 2">
    <name type="scientific">Schizothecium vesticola</name>
    <dbReference type="NCBI Taxonomy" id="314040"/>
    <lineage>
        <taxon>Eukaryota</taxon>
        <taxon>Fungi</taxon>
        <taxon>Dikarya</taxon>
        <taxon>Ascomycota</taxon>
        <taxon>Pezizomycotina</taxon>
        <taxon>Sordariomycetes</taxon>
        <taxon>Sordariomycetidae</taxon>
        <taxon>Sordariales</taxon>
        <taxon>Schizotheciaceae</taxon>
        <taxon>Schizothecium</taxon>
    </lineage>
</organism>
<evidence type="ECO:0000313" key="2">
    <source>
        <dbReference type="Proteomes" id="UP001172155"/>
    </source>
</evidence>
<dbReference type="EMBL" id="JAUKUD010000005">
    <property type="protein sequence ID" value="KAK0743743.1"/>
    <property type="molecule type" value="Genomic_DNA"/>
</dbReference>
<reference evidence="1" key="1">
    <citation type="submission" date="2023-06" db="EMBL/GenBank/DDBJ databases">
        <title>Genome-scale phylogeny and comparative genomics of the fungal order Sordariales.</title>
        <authorList>
            <consortium name="Lawrence Berkeley National Laboratory"/>
            <person name="Hensen N."/>
            <person name="Bonometti L."/>
            <person name="Westerberg I."/>
            <person name="Brannstrom I.O."/>
            <person name="Guillou S."/>
            <person name="Cros-Aarteil S."/>
            <person name="Calhoun S."/>
            <person name="Haridas S."/>
            <person name="Kuo A."/>
            <person name="Mondo S."/>
            <person name="Pangilinan J."/>
            <person name="Riley R."/>
            <person name="LaButti K."/>
            <person name="Andreopoulos B."/>
            <person name="Lipzen A."/>
            <person name="Chen C."/>
            <person name="Yanf M."/>
            <person name="Daum C."/>
            <person name="Ng V."/>
            <person name="Clum A."/>
            <person name="Steindorff A."/>
            <person name="Ohm R."/>
            <person name="Martin F."/>
            <person name="Silar P."/>
            <person name="Natvig D."/>
            <person name="Lalanne C."/>
            <person name="Gautier V."/>
            <person name="Ament-velasquez S.L."/>
            <person name="Kruys A."/>
            <person name="Hutchinson M.I."/>
            <person name="Powell A.J."/>
            <person name="Barry K."/>
            <person name="Miller A.N."/>
            <person name="Grigoriev I.V."/>
            <person name="Debuchy R."/>
            <person name="Gladieux P."/>
            <person name="Thoren M.H."/>
            <person name="Johannesson H."/>
        </authorList>
    </citation>
    <scope>NUCLEOTIDE SEQUENCE</scope>
    <source>
        <strain evidence="1">SMH3187-1</strain>
    </source>
</reference>
<dbReference type="AlphaFoldDB" id="A0AA40K2P8"/>
<keyword evidence="2" id="KW-1185">Reference proteome</keyword>
<accession>A0AA40K2P8</accession>